<dbReference type="InterPro" id="IPR039788">
    <property type="entry name" value="NOL4/NOL4L"/>
</dbReference>
<feature type="compositionally biased region" description="Low complexity" evidence="1">
    <location>
        <begin position="625"/>
        <end position="638"/>
    </location>
</feature>
<reference evidence="3 4" key="1">
    <citation type="submission" date="2022-01" db="EMBL/GenBank/DDBJ databases">
        <title>A chromosome-scale genome assembly of the false clownfish, Amphiprion ocellaris.</title>
        <authorList>
            <person name="Ryu T."/>
        </authorList>
    </citation>
    <scope>NUCLEOTIDE SEQUENCE [LARGE SCALE GENOMIC DNA]</scope>
</reference>
<reference evidence="3" key="3">
    <citation type="submission" date="2025-09" db="UniProtKB">
        <authorList>
            <consortium name="Ensembl"/>
        </authorList>
    </citation>
    <scope>IDENTIFICATION</scope>
</reference>
<dbReference type="GeneTree" id="ENSGT00940000165632"/>
<accession>A0AAQ6AG25</accession>
<feature type="compositionally biased region" description="Polar residues" evidence="1">
    <location>
        <begin position="247"/>
        <end position="257"/>
    </location>
</feature>
<dbReference type="PANTHER" id="PTHR12449:SF19">
    <property type="entry name" value="NUCLEOLAR PROTEIN 4-LIKE"/>
    <property type="match status" value="1"/>
</dbReference>
<dbReference type="Pfam" id="PF23079">
    <property type="entry name" value="HTH_NOL4_2nd"/>
    <property type="match status" value="1"/>
</dbReference>
<feature type="compositionally biased region" description="Polar residues" evidence="1">
    <location>
        <begin position="604"/>
        <end position="619"/>
    </location>
</feature>
<feature type="compositionally biased region" description="Basic and acidic residues" evidence="1">
    <location>
        <begin position="429"/>
        <end position="441"/>
    </location>
</feature>
<feature type="compositionally biased region" description="Polar residues" evidence="1">
    <location>
        <begin position="390"/>
        <end position="401"/>
    </location>
</feature>
<name>A0AAQ6AG25_AMPOC</name>
<evidence type="ECO:0000259" key="2">
    <source>
        <dbReference type="Pfam" id="PF23079"/>
    </source>
</evidence>
<feature type="domain" description="Nucleolar protein 4 helical" evidence="2">
    <location>
        <begin position="444"/>
        <end position="537"/>
    </location>
</feature>
<sequence>MATKKACVDAPKRSRSPVVLEAEMFSEFQDWCLRTYGDSGKTKTVTRRKYNKIMQTLLQNDESDGVYVDNSHINAKFKFWVKSKGFQVGTNVLGEHNKKGAPGKPVLYVPVKSTVKCCSDGNSAQDNSSLKRVAVVEDFFDIIYAMHVEMGADPGRAPKHAGQKKTYKAIAETYAFLPREAVTRFLMSCGECQKRMHINPSTAEFKENDRPTSLVPDLIDYNMPLTATYLKQMKLQCMTTTERDDSSVSSEDMNSAEPTWVAAEQPAVPEPSPTNGERVSNPTATIKEEDDDDSSESGSANGLPALTSPEALAVGGNPPDGRASYGEVTENGLSAPLDFSTTSSSSSSEDQQPVNLSDRLLPAGSSPPNSYPADPNRKYPIKTEYANKSPPYSSGSYDSVKTELSMSAEDLTSGRAQIIDDDDDDHDDHDDNDKINDAEGMDPERLKAFNMFVRLFVDENLDRMVPISKQPKEKIQAIIESCSRQFPEFQERSRKRIRTYLKSCRRMKKGGFEIRPTPPHLTSAMAENILAAACDSETRNAAKRMRLDVYQATDEPVSVDKPNTRDPVSVAPSGFTISSAAFAQDQLYTNGGLNYNLRGYGTVSSNQQNSGAAQTNGPTDLSMKSIGPNSTSSSSNSHGQGGGGGGASAQLSPPEVTAVRQLIAGYRESAAFLLRSADELENLILQQN</sequence>
<dbReference type="InterPro" id="IPR056549">
    <property type="entry name" value="HTH_NOL4"/>
</dbReference>
<reference evidence="3" key="2">
    <citation type="submission" date="2025-08" db="UniProtKB">
        <authorList>
            <consortium name="Ensembl"/>
        </authorList>
    </citation>
    <scope>IDENTIFICATION</scope>
</reference>
<feature type="compositionally biased region" description="Acidic residues" evidence="1">
    <location>
        <begin position="419"/>
        <end position="428"/>
    </location>
</feature>
<evidence type="ECO:0000256" key="1">
    <source>
        <dbReference type="SAM" id="MobiDB-lite"/>
    </source>
</evidence>
<dbReference type="PANTHER" id="PTHR12449">
    <property type="entry name" value="DEATH DOMAIN-CONTAINING PROTEIN"/>
    <property type="match status" value="1"/>
</dbReference>
<protein>
    <recommendedName>
        <fullName evidence="2">Nucleolar protein 4 helical domain-containing protein</fullName>
    </recommendedName>
</protein>
<feature type="compositionally biased region" description="Polar residues" evidence="1">
    <location>
        <begin position="273"/>
        <end position="284"/>
    </location>
</feature>
<feature type="region of interest" description="Disordered" evidence="1">
    <location>
        <begin position="418"/>
        <end position="441"/>
    </location>
</feature>
<proteinExistence type="predicted"/>
<evidence type="ECO:0000313" key="3">
    <source>
        <dbReference type="Ensembl" id="ENSAOCP00000076219.1"/>
    </source>
</evidence>
<organism evidence="3 4">
    <name type="scientific">Amphiprion ocellaris</name>
    <name type="common">Clown anemonefish</name>
    <dbReference type="NCBI Taxonomy" id="80972"/>
    <lineage>
        <taxon>Eukaryota</taxon>
        <taxon>Metazoa</taxon>
        <taxon>Chordata</taxon>
        <taxon>Craniata</taxon>
        <taxon>Vertebrata</taxon>
        <taxon>Euteleostomi</taxon>
        <taxon>Actinopterygii</taxon>
        <taxon>Neopterygii</taxon>
        <taxon>Teleostei</taxon>
        <taxon>Neoteleostei</taxon>
        <taxon>Acanthomorphata</taxon>
        <taxon>Ovalentaria</taxon>
        <taxon>Pomacentridae</taxon>
        <taxon>Amphiprion</taxon>
    </lineage>
</organism>
<dbReference type="Proteomes" id="UP001501940">
    <property type="component" value="Chromosome 8"/>
</dbReference>
<keyword evidence="4" id="KW-1185">Reference proteome</keyword>
<dbReference type="AlphaFoldDB" id="A0AAQ6AG25"/>
<feature type="region of interest" description="Disordered" evidence="1">
    <location>
        <begin position="604"/>
        <end position="652"/>
    </location>
</feature>
<evidence type="ECO:0000313" key="4">
    <source>
        <dbReference type="Proteomes" id="UP001501940"/>
    </source>
</evidence>
<feature type="region of interest" description="Disordered" evidence="1">
    <location>
        <begin position="240"/>
        <end position="401"/>
    </location>
</feature>
<dbReference type="Ensembl" id="ENSAOCT00000034502.1">
    <property type="protein sequence ID" value="ENSAOCP00000076219.1"/>
    <property type="gene ID" value="ENSAOCG00000022259.2"/>
</dbReference>